<name>A0A841BQ19_9ACTN</name>
<evidence type="ECO:0000259" key="2">
    <source>
        <dbReference type="Pfam" id="PF04149"/>
    </source>
</evidence>
<organism evidence="3 4">
    <name type="scientific">Allocatelliglobosispora scoriae</name>
    <dbReference type="NCBI Taxonomy" id="643052"/>
    <lineage>
        <taxon>Bacteria</taxon>
        <taxon>Bacillati</taxon>
        <taxon>Actinomycetota</taxon>
        <taxon>Actinomycetes</taxon>
        <taxon>Micromonosporales</taxon>
        <taxon>Micromonosporaceae</taxon>
        <taxon>Allocatelliglobosispora</taxon>
    </lineage>
</organism>
<protein>
    <recommendedName>
        <fullName evidence="2">DUF397 domain-containing protein</fullName>
    </recommendedName>
</protein>
<dbReference type="Proteomes" id="UP000587527">
    <property type="component" value="Unassembled WGS sequence"/>
</dbReference>
<feature type="domain" description="DUF397" evidence="2">
    <location>
        <begin position="20"/>
        <end position="73"/>
    </location>
</feature>
<proteinExistence type="predicted"/>
<evidence type="ECO:0000256" key="1">
    <source>
        <dbReference type="SAM" id="MobiDB-lite"/>
    </source>
</evidence>
<feature type="compositionally biased region" description="Gly residues" evidence="1">
    <location>
        <begin position="1"/>
        <end position="11"/>
    </location>
</feature>
<dbReference type="InterPro" id="IPR007278">
    <property type="entry name" value="DUF397"/>
</dbReference>
<feature type="region of interest" description="Disordered" evidence="1">
    <location>
        <begin position="1"/>
        <end position="29"/>
    </location>
</feature>
<dbReference type="Pfam" id="PF04149">
    <property type="entry name" value="DUF397"/>
    <property type="match status" value="1"/>
</dbReference>
<sequence>MARSASGGGPGDQSPGCAELTWRKSGRSNASGNCVEVARLPYGEGVAVRNSRDPDGSALVFTHAEIAAFLCGVYDGDFDDLID</sequence>
<evidence type="ECO:0000313" key="4">
    <source>
        <dbReference type="Proteomes" id="UP000587527"/>
    </source>
</evidence>
<dbReference type="AlphaFoldDB" id="A0A841BQ19"/>
<comment type="caution">
    <text evidence="3">The sequence shown here is derived from an EMBL/GenBank/DDBJ whole genome shotgun (WGS) entry which is preliminary data.</text>
</comment>
<keyword evidence="4" id="KW-1185">Reference proteome</keyword>
<dbReference type="EMBL" id="JACHMN010000002">
    <property type="protein sequence ID" value="MBB5868852.1"/>
    <property type="molecule type" value="Genomic_DNA"/>
</dbReference>
<dbReference type="RefSeq" id="WP_184835091.1">
    <property type="nucleotide sequence ID" value="NZ_JACHMN010000002.1"/>
</dbReference>
<evidence type="ECO:0000313" key="3">
    <source>
        <dbReference type="EMBL" id="MBB5868852.1"/>
    </source>
</evidence>
<accession>A0A841BQ19</accession>
<gene>
    <name evidence="3" type="ORF">F4553_002231</name>
</gene>
<reference evidence="3 4" key="1">
    <citation type="submission" date="2020-08" db="EMBL/GenBank/DDBJ databases">
        <title>Sequencing the genomes of 1000 actinobacteria strains.</title>
        <authorList>
            <person name="Klenk H.-P."/>
        </authorList>
    </citation>
    <scope>NUCLEOTIDE SEQUENCE [LARGE SCALE GENOMIC DNA]</scope>
    <source>
        <strain evidence="3 4">DSM 45362</strain>
    </source>
</reference>